<evidence type="ECO:0000256" key="1">
    <source>
        <dbReference type="SAM" id="MobiDB-lite"/>
    </source>
</evidence>
<evidence type="ECO:0000313" key="2">
    <source>
        <dbReference type="EMBL" id="THH12892.1"/>
    </source>
</evidence>
<organism evidence="2 3">
    <name type="scientific">Bondarzewia mesenterica</name>
    <dbReference type="NCBI Taxonomy" id="1095465"/>
    <lineage>
        <taxon>Eukaryota</taxon>
        <taxon>Fungi</taxon>
        <taxon>Dikarya</taxon>
        <taxon>Basidiomycota</taxon>
        <taxon>Agaricomycotina</taxon>
        <taxon>Agaricomycetes</taxon>
        <taxon>Russulales</taxon>
        <taxon>Bondarzewiaceae</taxon>
        <taxon>Bondarzewia</taxon>
    </lineage>
</organism>
<sequence>MCVHISSAGPLHVTETRHPSWLSYRWQQRSFSFQTRMDRGYWTEKECRACKIHHIRSNDESADAELRQPFQQRMHDAMIDLEGACAIATYGIHWDARGGCSARADLEVTSVGTTSLSANFSNQAETTCKCSDLTMPTRKQSSSISGPKLAPISYYLQQDMPCCRGSLPTDEHVDSRYENKQDRGTEDARIQGGRQRGMRGCTAVLRYRSVGVRTGTETWKPNEGQVLQAFFNACAAGAENECARSEGRRVAAPGRSRWPTNFTELKAALALSPLEVLSHDKLTKHSASERDCASSRMPGWISRGREILVL</sequence>
<evidence type="ECO:0000313" key="3">
    <source>
        <dbReference type="Proteomes" id="UP000310158"/>
    </source>
</evidence>
<name>A0A4S4LLA2_9AGAM</name>
<dbReference type="AlphaFoldDB" id="A0A4S4LLA2"/>
<keyword evidence="3" id="KW-1185">Reference proteome</keyword>
<feature type="region of interest" description="Disordered" evidence="1">
    <location>
        <begin position="176"/>
        <end position="195"/>
    </location>
</feature>
<dbReference type="Proteomes" id="UP000310158">
    <property type="component" value="Unassembled WGS sequence"/>
</dbReference>
<protein>
    <submittedName>
        <fullName evidence="2">Uncharacterized protein</fullName>
    </submittedName>
</protein>
<comment type="caution">
    <text evidence="2">The sequence shown here is derived from an EMBL/GenBank/DDBJ whole genome shotgun (WGS) entry which is preliminary data.</text>
</comment>
<proteinExistence type="predicted"/>
<gene>
    <name evidence="2" type="ORF">EW146_g7269</name>
</gene>
<accession>A0A4S4LLA2</accession>
<feature type="compositionally biased region" description="Basic and acidic residues" evidence="1">
    <location>
        <begin position="176"/>
        <end position="189"/>
    </location>
</feature>
<dbReference type="EMBL" id="SGPL01000405">
    <property type="protein sequence ID" value="THH12892.1"/>
    <property type="molecule type" value="Genomic_DNA"/>
</dbReference>
<reference evidence="2 3" key="1">
    <citation type="submission" date="2019-02" db="EMBL/GenBank/DDBJ databases">
        <title>Genome sequencing of the rare red list fungi Bondarzewia mesenterica.</title>
        <authorList>
            <person name="Buettner E."/>
            <person name="Kellner H."/>
        </authorList>
    </citation>
    <scope>NUCLEOTIDE SEQUENCE [LARGE SCALE GENOMIC DNA]</scope>
    <source>
        <strain evidence="2 3">DSM 108281</strain>
    </source>
</reference>